<dbReference type="AlphaFoldDB" id="A0A846JTN9"/>
<reference evidence="1 2" key="1">
    <citation type="submission" date="2019-04" db="EMBL/GenBank/DDBJ databases">
        <title>Genome sequencing of Clostridium botulinum Groups I-IV and Clostridium butyricum.</title>
        <authorList>
            <person name="Brunt J."/>
            <person name="Van Vliet A.H.M."/>
            <person name="Stringer S.C."/>
            <person name="Carter A.T."/>
            <person name="Peck M.W."/>
        </authorList>
    </citation>
    <scope>NUCLEOTIDE SEQUENCE [LARGE SCALE GENOMIC DNA]</scope>
    <source>
        <strain evidence="1 2">CB-K-33E</strain>
    </source>
</reference>
<dbReference type="Proteomes" id="UP000473681">
    <property type="component" value="Unassembled WGS sequence"/>
</dbReference>
<protein>
    <submittedName>
        <fullName evidence="1">Uncharacterized protein</fullName>
    </submittedName>
</protein>
<sequence length="131" mass="15186">MKSDYLDIYAFNDKEKEILKSNENIITGKIKLSSKDIQVYFNLKANKEEIGLTCLVKKCLLEHGYNINAKEMYKPRKKPNSNEFYKANSFAGCDEYRVDTFARSFNKLIKVGLITKRKVELGNVFKTVVKD</sequence>
<dbReference type="EMBL" id="SWVK01000023">
    <property type="protein sequence ID" value="NFN36376.1"/>
    <property type="molecule type" value="Genomic_DNA"/>
</dbReference>
<gene>
    <name evidence="1" type="ORF">FDB51_14925</name>
</gene>
<evidence type="ECO:0000313" key="2">
    <source>
        <dbReference type="Proteomes" id="UP000473681"/>
    </source>
</evidence>
<comment type="caution">
    <text evidence="1">The sequence shown here is derived from an EMBL/GenBank/DDBJ whole genome shotgun (WGS) entry which is preliminary data.</text>
</comment>
<name>A0A846JTN9_CLOBO</name>
<organism evidence="1 2">
    <name type="scientific">Clostridium botulinum</name>
    <dbReference type="NCBI Taxonomy" id="1491"/>
    <lineage>
        <taxon>Bacteria</taxon>
        <taxon>Bacillati</taxon>
        <taxon>Bacillota</taxon>
        <taxon>Clostridia</taxon>
        <taxon>Eubacteriales</taxon>
        <taxon>Clostridiaceae</taxon>
        <taxon>Clostridium</taxon>
    </lineage>
</organism>
<evidence type="ECO:0000313" key="1">
    <source>
        <dbReference type="EMBL" id="NFN36376.1"/>
    </source>
</evidence>
<proteinExistence type="predicted"/>
<accession>A0A846JTN9</accession>